<proteinExistence type="predicted"/>
<comment type="caution">
    <text evidence="3">The sequence shown here is derived from an EMBL/GenBank/DDBJ whole genome shotgun (WGS) entry which is preliminary data.</text>
</comment>
<dbReference type="InterPro" id="IPR000073">
    <property type="entry name" value="AB_hydrolase_1"/>
</dbReference>
<dbReference type="AlphaFoldDB" id="A0A935Q3D0"/>
<protein>
    <submittedName>
        <fullName evidence="3">Alpha/beta fold hydrolase</fullName>
    </submittedName>
</protein>
<dbReference type="Proteomes" id="UP000697998">
    <property type="component" value="Unassembled WGS sequence"/>
</dbReference>
<dbReference type="SUPFAM" id="SSF53474">
    <property type="entry name" value="alpha/beta-Hydrolases"/>
    <property type="match status" value="1"/>
</dbReference>
<dbReference type="GO" id="GO:0016020">
    <property type="term" value="C:membrane"/>
    <property type="evidence" value="ECO:0007669"/>
    <property type="project" value="TreeGrafter"/>
</dbReference>
<feature type="domain" description="AB hydrolase-1" evidence="2">
    <location>
        <begin position="13"/>
        <end position="238"/>
    </location>
</feature>
<dbReference type="Pfam" id="PF12697">
    <property type="entry name" value="Abhydrolase_6"/>
    <property type="match status" value="1"/>
</dbReference>
<dbReference type="PANTHER" id="PTHR43798:SF31">
    <property type="entry name" value="AB HYDROLASE SUPERFAMILY PROTEIN YCLE"/>
    <property type="match status" value="1"/>
</dbReference>
<gene>
    <name evidence="3" type="ORF">IPJ27_22390</name>
</gene>
<dbReference type="InterPro" id="IPR050266">
    <property type="entry name" value="AB_hydrolase_sf"/>
</dbReference>
<sequence>MKRGVGAGPDLALIHGWGLGSAVWQPLVAALSRTWRVHLVDLPGYGESSGGSEDFTQAARDLIDALPDSVTLCGWSLGAMLAMRAALLAPQRVAGLLLVGATASFTQRGDSYPAQAPPVLDSFSDSLGRQPEQTLQRFVALLCQGDQHARTLTRTLLACLRGQPAPAGETLRRGLDWLREVDLRPLLPTMTTRCLLIHGEHDRLNPVAAAQYLATTLPDARLEIVAGAGHAPFLTDPEHFVRLLEAFCHARPAT</sequence>
<dbReference type="InterPro" id="IPR029058">
    <property type="entry name" value="AB_hydrolase_fold"/>
</dbReference>
<name>A0A935Q3D0_9PROT</name>
<evidence type="ECO:0000313" key="3">
    <source>
        <dbReference type="EMBL" id="MBK7677282.1"/>
    </source>
</evidence>
<accession>A0A935Q3D0</accession>
<dbReference type="GO" id="GO:0016787">
    <property type="term" value="F:hydrolase activity"/>
    <property type="evidence" value="ECO:0007669"/>
    <property type="project" value="UniProtKB-KW"/>
</dbReference>
<dbReference type="PANTHER" id="PTHR43798">
    <property type="entry name" value="MONOACYLGLYCEROL LIPASE"/>
    <property type="match status" value="1"/>
</dbReference>
<evidence type="ECO:0000259" key="2">
    <source>
        <dbReference type="Pfam" id="PF12697"/>
    </source>
</evidence>
<evidence type="ECO:0000256" key="1">
    <source>
        <dbReference type="ARBA" id="ARBA00022801"/>
    </source>
</evidence>
<organism evidence="3 4">
    <name type="scientific">Candidatus Accumulibacter proximus</name>
    <dbReference type="NCBI Taxonomy" id="2954385"/>
    <lineage>
        <taxon>Bacteria</taxon>
        <taxon>Pseudomonadati</taxon>
        <taxon>Pseudomonadota</taxon>
        <taxon>Betaproteobacteria</taxon>
        <taxon>Candidatus Accumulibacter</taxon>
    </lineage>
</organism>
<keyword evidence="1 3" id="KW-0378">Hydrolase</keyword>
<dbReference type="Gene3D" id="3.40.50.1820">
    <property type="entry name" value="alpha/beta hydrolase"/>
    <property type="match status" value="1"/>
</dbReference>
<dbReference type="EMBL" id="JADJMH010000034">
    <property type="protein sequence ID" value="MBK7677282.1"/>
    <property type="molecule type" value="Genomic_DNA"/>
</dbReference>
<reference evidence="3 4" key="1">
    <citation type="submission" date="2020-10" db="EMBL/GenBank/DDBJ databases">
        <title>Connecting structure to function with the recovery of over 1000 high-quality activated sludge metagenome-assembled genomes encoding full-length rRNA genes using long-read sequencing.</title>
        <authorList>
            <person name="Singleton C.M."/>
            <person name="Petriglieri F."/>
            <person name="Kristensen J.M."/>
            <person name="Kirkegaard R.H."/>
            <person name="Michaelsen T.Y."/>
            <person name="Andersen M.H."/>
            <person name="Karst S.M."/>
            <person name="Dueholm M.S."/>
            <person name="Nielsen P.H."/>
            <person name="Albertsen M."/>
        </authorList>
    </citation>
    <scope>NUCLEOTIDE SEQUENCE [LARGE SCALE GENOMIC DNA]</scope>
    <source>
        <strain evidence="3">EsbW_18-Q3-R4-48_BATAC.285</strain>
    </source>
</reference>
<evidence type="ECO:0000313" key="4">
    <source>
        <dbReference type="Proteomes" id="UP000697998"/>
    </source>
</evidence>